<comment type="caution">
    <text evidence="1">The sequence shown here is derived from an EMBL/GenBank/DDBJ whole genome shotgun (WGS) entry which is preliminary data.</text>
</comment>
<evidence type="ECO:0000313" key="1">
    <source>
        <dbReference type="EMBL" id="TKA74548.1"/>
    </source>
</evidence>
<dbReference type="OrthoDB" id="265717at2759"/>
<dbReference type="Proteomes" id="UP000309340">
    <property type="component" value="Unassembled WGS sequence"/>
</dbReference>
<protein>
    <submittedName>
        <fullName evidence="1">Uncharacterized protein</fullName>
    </submittedName>
</protein>
<keyword evidence="2" id="KW-1185">Reference proteome</keyword>
<accession>A0A4U0XGC6</accession>
<dbReference type="EMBL" id="NAJQ01000222">
    <property type="protein sequence ID" value="TKA74548.1"/>
    <property type="molecule type" value="Genomic_DNA"/>
</dbReference>
<reference evidence="1 2" key="1">
    <citation type="submission" date="2017-03" db="EMBL/GenBank/DDBJ databases">
        <title>Genomes of endolithic fungi from Antarctica.</title>
        <authorList>
            <person name="Coleine C."/>
            <person name="Masonjones S."/>
            <person name="Stajich J.E."/>
        </authorList>
    </citation>
    <scope>NUCLEOTIDE SEQUENCE [LARGE SCALE GENOMIC DNA]</scope>
    <source>
        <strain evidence="1 2">CCFEE 5184</strain>
    </source>
</reference>
<dbReference type="AlphaFoldDB" id="A0A4U0XGC6"/>
<evidence type="ECO:0000313" key="2">
    <source>
        <dbReference type="Proteomes" id="UP000309340"/>
    </source>
</evidence>
<name>A0A4U0XGC6_9PEZI</name>
<gene>
    <name evidence="1" type="ORF">B0A55_04439</name>
</gene>
<organism evidence="1 2">
    <name type="scientific">Friedmanniomyces simplex</name>
    <dbReference type="NCBI Taxonomy" id="329884"/>
    <lineage>
        <taxon>Eukaryota</taxon>
        <taxon>Fungi</taxon>
        <taxon>Dikarya</taxon>
        <taxon>Ascomycota</taxon>
        <taxon>Pezizomycotina</taxon>
        <taxon>Dothideomycetes</taxon>
        <taxon>Dothideomycetidae</taxon>
        <taxon>Mycosphaerellales</taxon>
        <taxon>Teratosphaeriaceae</taxon>
        <taxon>Friedmanniomyces</taxon>
    </lineage>
</organism>
<dbReference type="PANTHER" id="PTHR40257:SF1">
    <property type="entry name" value="DUF1330 DOMAIN-CONTAINING PROTEIN"/>
    <property type="match status" value="1"/>
</dbReference>
<dbReference type="Gene3D" id="3.30.70.100">
    <property type="match status" value="1"/>
</dbReference>
<proteinExistence type="predicted"/>
<sequence>MAPVTFHLIAAHQPKDFLSALQDLPPSSRPLYVGEVHHWMHAPTTLSTVALLGSGATVAQWHYLLIHPTSSPHSLSLPTGLAPHVQEKWSLTSGISDDLLAHYAPAQAKRLSNPIPPLPPGWSTSNHSGLDASIPPTDLEASLALKALPLGSNKNTDTPVALKDWIRAFGTQHPGPVQMLNLLSFNPGRRADFYSYIAAFSASVGSKYGGEGAILSFGHDVTEWSSRKEEGAGMMTVAEAKESEKGYGTQEGQVVGWEDVGLVWYPSIWHFAKLLDDPEYAAADRKYKVGVLRDGPLVCCMEVEMRYEDA</sequence>
<dbReference type="PANTHER" id="PTHR40257">
    <property type="match status" value="1"/>
</dbReference>